<evidence type="ECO:0000259" key="12">
    <source>
        <dbReference type="PROSITE" id="PS51117"/>
    </source>
</evidence>
<feature type="disulfide bond" evidence="8">
    <location>
        <begin position="434"/>
        <end position="443"/>
    </location>
</feature>
<feature type="domain" description="Laminin EGF-like" evidence="10">
    <location>
        <begin position="948"/>
        <end position="995"/>
    </location>
</feature>
<dbReference type="PRINTS" id="PR00011">
    <property type="entry name" value="EGFLAMININ"/>
</dbReference>
<dbReference type="EMBL" id="AFYH01027479">
    <property type="status" value="NOT_ANNOTATED_CDS"/>
    <property type="molecule type" value="Genomic_DNA"/>
</dbReference>
<name>H3BA71_LATCH</name>
<dbReference type="PANTHER" id="PTHR10574">
    <property type="entry name" value="NETRIN/LAMININ-RELATED"/>
    <property type="match status" value="1"/>
</dbReference>
<feature type="domain" description="Laminin IV type A" evidence="11">
    <location>
        <begin position="492"/>
        <end position="657"/>
    </location>
</feature>
<dbReference type="Gene3D" id="2.60.120.260">
    <property type="entry name" value="Galactose-binding domain-like"/>
    <property type="match status" value="1"/>
</dbReference>
<dbReference type="SMART" id="SM00180">
    <property type="entry name" value="EGF_Lam"/>
    <property type="match status" value="10"/>
</dbReference>
<feature type="disulfide bond" evidence="8">
    <location>
        <begin position="900"/>
        <end position="912"/>
    </location>
</feature>
<dbReference type="PROSITE" id="PS01248">
    <property type="entry name" value="EGF_LAM_1"/>
    <property type="match status" value="4"/>
</dbReference>
<dbReference type="GO" id="GO:0009887">
    <property type="term" value="P:animal organ morphogenesis"/>
    <property type="evidence" value="ECO:0007669"/>
    <property type="project" value="TreeGrafter"/>
</dbReference>
<evidence type="ECO:0000256" key="7">
    <source>
        <dbReference type="ARBA" id="ARBA00023292"/>
    </source>
</evidence>
<accession>H3BA71</accession>
<dbReference type="Ensembl" id="ENSLACT00000018925.1">
    <property type="protein sequence ID" value="ENSLACP00000018792.1"/>
    <property type="gene ID" value="ENSLACG00000016542.1"/>
</dbReference>
<feature type="coiled-coil region" evidence="9">
    <location>
        <begin position="1421"/>
        <end position="1448"/>
    </location>
</feature>
<comment type="subcellular location">
    <subcellularLocation>
        <location evidence="1">Secreted</location>
        <location evidence="1">Extracellular space</location>
        <location evidence="1">Extracellular matrix</location>
        <location evidence="1">Basement membrane</location>
    </subcellularLocation>
</comment>
<feature type="disulfide bond" evidence="8">
    <location>
        <begin position="797"/>
        <end position="814"/>
    </location>
</feature>
<dbReference type="EMBL" id="AFYH01027478">
    <property type="status" value="NOT_ANNOTATED_CDS"/>
    <property type="molecule type" value="Genomic_DNA"/>
</dbReference>
<dbReference type="InterPro" id="IPR000742">
    <property type="entry name" value="EGF"/>
</dbReference>
<dbReference type="Pfam" id="PF00053">
    <property type="entry name" value="EGF_laminin"/>
    <property type="match status" value="8"/>
</dbReference>
<dbReference type="FunCoup" id="H3BA71">
    <property type="interactions" value="349"/>
</dbReference>
<dbReference type="InterPro" id="IPR002049">
    <property type="entry name" value="LE_dom"/>
</dbReference>
<evidence type="ECO:0000259" key="11">
    <source>
        <dbReference type="PROSITE" id="PS51115"/>
    </source>
</evidence>
<dbReference type="EMBL" id="AFYH01027482">
    <property type="status" value="NOT_ANNOTATED_CDS"/>
    <property type="molecule type" value="Genomic_DNA"/>
</dbReference>
<reference evidence="13" key="2">
    <citation type="submission" date="2025-08" db="UniProtKB">
        <authorList>
            <consortium name="Ensembl"/>
        </authorList>
    </citation>
    <scope>IDENTIFICATION</scope>
</reference>
<evidence type="ECO:0000256" key="8">
    <source>
        <dbReference type="PROSITE-ProRule" id="PRU00460"/>
    </source>
</evidence>
<keyword evidence="4" id="KW-0272">Extracellular matrix</keyword>
<keyword evidence="7 8" id="KW-0424">Laminin EGF-like domain</keyword>
<gene>
    <name evidence="13" type="primary">LAMC3</name>
</gene>
<feature type="domain" description="Laminin EGF-like" evidence="10">
    <location>
        <begin position="692"/>
        <end position="739"/>
    </location>
</feature>
<organism evidence="13 14">
    <name type="scientific">Latimeria chalumnae</name>
    <name type="common">Coelacanth</name>
    <dbReference type="NCBI Taxonomy" id="7897"/>
    <lineage>
        <taxon>Eukaryota</taxon>
        <taxon>Metazoa</taxon>
        <taxon>Chordata</taxon>
        <taxon>Craniata</taxon>
        <taxon>Vertebrata</taxon>
        <taxon>Euteleostomi</taxon>
        <taxon>Coelacanthiformes</taxon>
        <taxon>Coelacanthidae</taxon>
        <taxon>Latimeria</taxon>
    </lineage>
</organism>
<feature type="domain" description="Laminin EGF-like" evidence="10">
    <location>
        <begin position="367"/>
        <end position="413"/>
    </location>
</feature>
<dbReference type="STRING" id="7897.ENSLACP00000018792"/>
<dbReference type="InterPro" id="IPR008211">
    <property type="entry name" value="Laminin_N"/>
</dbReference>
<reference evidence="13" key="3">
    <citation type="submission" date="2025-09" db="UniProtKB">
        <authorList>
            <consortium name="Ensembl"/>
        </authorList>
    </citation>
    <scope>IDENTIFICATION</scope>
</reference>
<dbReference type="PROSITE" id="PS50027">
    <property type="entry name" value="EGF_LAM_2"/>
    <property type="match status" value="7"/>
</dbReference>
<dbReference type="SMART" id="SM00281">
    <property type="entry name" value="LamB"/>
    <property type="match status" value="1"/>
</dbReference>
<sequence length="1573" mass="174427">MVFAGMDSCYDDAGRAQRCMPEFENAAFNKSVMVTNTCGSPAERYCLQTGVTGMAALCHQCDSGDPALHHNATYLTDFHNTEEPTWWQSQSMVFGIQYPNSVNLTLHLGKAYEITYVRLKFFTSRPESFAIYKRTRINGPWIPYQFYSASCHKSYGRRERDYLRPGDSEQVAFCTDEFSDISPLMGGNVAFSTLEGRPSAYNFDGSPSLQEWVTATDILISLNRLNTFGDDIFKDQKVLQSYYYAISDFSVGGRCKCNGHASECVINEVGRLVCNCQHNTTGVDCEKCWPSYHDRPWARATAQATNECLPCNCNGRSEACIFDAELYRSTGHGGHCLNCRGDTDGPRCERCRQNFYRSDPQYDCRPCGCDPAGSLSLQCDGEGTCTCKPSVMGQKCDRCHHGYHSLTEAGCSPCACDPAGSIGICNSENGQCTCKENVEGHLCHRYCRKEYYSSRQPHTPAGCTSCFCYGHSAACFAAMHYAVHHIRSNFTRDTDGWRGQYLDGREFSLQWMEGELHLPMNNEEWVYFIAPVKFLGNQLLSYRQNLTITFRVENKEFFPLSLQLLLEGPGRRASILLSLQTEREKGDGEWTFTFRLHESEAGLQTPLTAFQFHQLLSNLTAIRITAIGGPQYTVSLREVALVSARPGLSPPAYWVEECVCPQGYISQFCEICSPGYKRETPSGGPFVPCVPCTCNQHGTCNPETGMCQCLHNTAGPMCELCADGFYGNSFVGRTDDCKPCPCPGQSACALVPNSTEVVCTECPTGQTGRRCELCDNGFYGDPLGWDGPARPCTLCQCNGNTRQSADCDHRTGMCRDCIYNTAGDHCDMCKEGYYGNALALNPLHKCNPCSCSLTGSARQQQTCHSETGQCECLPNVIGQQCNQCKPGFFNLVPVYGCERCDCHPIGSENSFCHPIMGQCPCHPGVEGMACDKCQPGFFSFSSKGCRACSCSLLGSLSLQCQEDGTCVCKKGFVGSKCDQCEVNYYHSATTSTCEECPVCYSLVRDQVTADKLKAKLWVMEELLKKPRYQNYRDHKSNSSQRDQPHSDRILEAPTLLDIRDIFLDQILELEASTQTVLSQLRNFSGFWSCENSANGKLCSLLSDSIFSFRQTRKELHAARSTLSTMNVIPEEISSKPTKWNSLVNESQALANSQGEAAAQIELIARNALLASNISYTLLSNILEEESSREFVEELEEQFQQMQEAKESLSHKIDETVTKAKKSYKSSERSMTVLATALSNLTNSQEKMLPVANLSGEVEASEKLLRSKAELLEESMERLRPELETAKKGMEAQQEAEKLMTCANVSYDVATSSVATAKETAAEAKALLKALQGTQRSFVQREPQTKAALEKVGAIQGKQIAYTLKKTQQAEKMLGAAANLTSWKRTATGANRAADKTSKEVKEILGEAKNAHKMASNLNQDVSSALEEMMTQSVKAEELKREIEELDEHIQTPGVGASADIDKMDKKIRKARISLESDVKKLSKLLKRLAQLNGGAESALNETEAQLEVLRQNLHKASLEKKMRALQEAAEQQQSKMREFAKEIAEIEVDKHNLEDVIQSLPQGCFNRLGSTKN</sequence>
<keyword evidence="6" id="KW-0325">Glycoprotein</keyword>
<keyword evidence="5 8" id="KW-1015">Disulfide bond</keyword>
<dbReference type="GO" id="GO:0005604">
    <property type="term" value="C:basement membrane"/>
    <property type="evidence" value="ECO:0007669"/>
    <property type="project" value="UniProtKB-SubCell"/>
</dbReference>
<feature type="domain" description="Laminin EGF-like" evidence="10">
    <location>
        <begin position="849"/>
        <end position="899"/>
    </location>
</feature>
<protein>
    <submittedName>
        <fullName evidence="13">Laminin subunit gamma 3</fullName>
    </submittedName>
</protein>
<feature type="disulfide bond" evidence="8">
    <location>
        <begin position="872"/>
        <end position="881"/>
    </location>
</feature>
<keyword evidence="9" id="KW-0175">Coiled coil</keyword>
<comment type="caution">
    <text evidence="8">Lacks conserved residue(s) required for the propagation of feature annotation.</text>
</comment>
<dbReference type="Pfam" id="PF00055">
    <property type="entry name" value="Laminin_N"/>
    <property type="match status" value="1"/>
</dbReference>
<keyword evidence="4" id="KW-0084">Basement membrane</keyword>
<feature type="disulfide bond" evidence="8">
    <location>
        <begin position="817"/>
        <end position="826"/>
    </location>
</feature>
<dbReference type="EMBL" id="AFYH01027483">
    <property type="status" value="NOT_ANNOTATED_CDS"/>
    <property type="molecule type" value="Genomic_DNA"/>
</dbReference>
<feature type="domain" description="Laminin EGF-like" evidence="10">
    <location>
        <begin position="414"/>
        <end position="465"/>
    </location>
</feature>
<dbReference type="EMBL" id="AFYH01027477">
    <property type="status" value="NOT_ANNOTATED_CDS"/>
    <property type="molecule type" value="Genomic_DNA"/>
</dbReference>
<keyword evidence="4" id="KW-0964">Secreted</keyword>
<dbReference type="PANTHER" id="PTHR10574:SF240">
    <property type="entry name" value="LAMININ SUBUNIT GAMMA-3"/>
    <property type="match status" value="1"/>
</dbReference>
<dbReference type="Proteomes" id="UP000008672">
    <property type="component" value="Unassembled WGS sequence"/>
</dbReference>
<reference evidence="14" key="1">
    <citation type="submission" date="2011-08" db="EMBL/GenBank/DDBJ databases">
        <title>The draft genome of Latimeria chalumnae.</title>
        <authorList>
            <person name="Di Palma F."/>
            <person name="Alfoldi J."/>
            <person name="Johnson J."/>
            <person name="Berlin A."/>
            <person name="Gnerre S."/>
            <person name="Jaffe D."/>
            <person name="MacCallum I."/>
            <person name="Young S."/>
            <person name="Walker B.J."/>
            <person name="Lander E."/>
            <person name="Lindblad-Toh K."/>
        </authorList>
    </citation>
    <scope>NUCLEOTIDE SEQUENCE [LARGE SCALE GENOMIC DNA]</scope>
    <source>
        <strain evidence="14">Wild caught</strain>
    </source>
</reference>
<evidence type="ECO:0000313" key="14">
    <source>
        <dbReference type="Proteomes" id="UP000008672"/>
    </source>
</evidence>
<feature type="disulfide bond" evidence="8">
    <location>
        <begin position="795"/>
        <end position="807"/>
    </location>
</feature>
<feature type="disulfide bond" evidence="8">
    <location>
        <begin position="902"/>
        <end position="919"/>
    </location>
</feature>
<keyword evidence="3" id="KW-0677">Repeat</keyword>
<dbReference type="HOGENOM" id="CLU_002471_1_0_1"/>
<dbReference type="EMBL" id="AFYH01027475">
    <property type="status" value="NOT_ANNOTATED_CDS"/>
    <property type="molecule type" value="Genomic_DNA"/>
</dbReference>
<feature type="disulfide bond" evidence="8">
    <location>
        <begin position="948"/>
        <end position="960"/>
    </location>
</feature>
<evidence type="ECO:0000313" key="13">
    <source>
        <dbReference type="Ensembl" id="ENSLACP00000018792.1"/>
    </source>
</evidence>
<evidence type="ECO:0000256" key="9">
    <source>
        <dbReference type="SAM" id="Coils"/>
    </source>
</evidence>
<dbReference type="SUPFAM" id="SSF57196">
    <property type="entry name" value="EGF/Laminin"/>
    <property type="match status" value="9"/>
</dbReference>
<feature type="domain" description="Laminin N-terminal" evidence="12">
    <location>
        <begin position="15"/>
        <end position="254"/>
    </location>
</feature>
<feature type="disulfide bond" evidence="8">
    <location>
        <begin position="709"/>
        <end position="718"/>
    </location>
</feature>
<feature type="coiled-coil region" evidence="9">
    <location>
        <begin position="1481"/>
        <end position="1556"/>
    </location>
</feature>
<evidence type="ECO:0000259" key="10">
    <source>
        <dbReference type="PROSITE" id="PS50027"/>
    </source>
</evidence>
<feature type="domain" description="Laminin EGF-like" evidence="10">
    <location>
        <begin position="900"/>
        <end position="947"/>
    </location>
</feature>
<dbReference type="InParanoid" id="H3BA71"/>
<evidence type="ECO:0000256" key="3">
    <source>
        <dbReference type="ARBA" id="ARBA00022737"/>
    </source>
</evidence>
<proteinExistence type="predicted"/>
<dbReference type="PROSITE" id="PS51115">
    <property type="entry name" value="LAMININ_IVA"/>
    <property type="match status" value="1"/>
</dbReference>
<keyword evidence="2" id="KW-0732">Signal</keyword>
<dbReference type="InterPro" id="IPR000034">
    <property type="entry name" value="Laminin_IV"/>
</dbReference>
<dbReference type="eggNOG" id="KOG1836">
    <property type="taxonomic scope" value="Eukaryota"/>
</dbReference>
<keyword evidence="14" id="KW-1185">Reference proteome</keyword>
<feature type="domain" description="Laminin EGF-like" evidence="10">
    <location>
        <begin position="795"/>
        <end position="848"/>
    </location>
</feature>
<dbReference type="CDD" id="cd00055">
    <property type="entry name" value="EGF_Lam"/>
    <property type="match status" value="9"/>
</dbReference>
<dbReference type="Pfam" id="PF00052">
    <property type="entry name" value="Laminin_B"/>
    <property type="match status" value="1"/>
</dbReference>
<evidence type="ECO:0000256" key="4">
    <source>
        <dbReference type="ARBA" id="ARBA00022869"/>
    </source>
</evidence>
<evidence type="ECO:0000256" key="6">
    <source>
        <dbReference type="ARBA" id="ARBA00023180"/>
    </source>
</evidence>
<dbReference type="EMBL" id="AFYH01027484">
    <property type="status" value="NOT_ANNOTATED_CDS"/>
    <property type="molecule type" value="Genomic_DNA"/>
</dbReference>
<evidence type="ECO:0000256" key="1">
    <source>
        <dbReference type="ARBA" id="ARBA00004302"/>
    </source>
</evidence>
<feature type="disulfide bond" evidence="8">
    <location>
        <begin position="367"/>
        <end position="379"/>
    </location>
</feature>
<dbReference type="OMA" id="ANECIEC"/>
<dbReference type="SMART" id="SM00181">
    <property type="entry name" value="EGF"/>
    <property type="match status" value="4"/>
</dbReference>
<dbReference type="EMBL" id="AFYH01027481">
    <property type="status" value="NOT_ANNOTATED_CDS"/>
    <property type="molecule type" value="Genomic_DNA"/>
</dbReference>
<dbReference type="InterPro" id="IPR056863">
    <property type="entry name" value="LMN_ATRN_NET-like_EGF"/>
</dbReference>
<evidence type="ECO:0000256" key="5">
    <source>
        <dbReference type="ARBA" id="ARBA00023157"/>
    </source>
</evidence>
<feature type="disulfide bond" evidence="8">
    <location>
        <begin position="968"/>
        <end position="977"/>
    </location>
</feature>
<dbReference type="Gene3D" id="2.10.25.10">
    <property type="entry name" value="Laminin"/>
    <property type="match status" value="9"/>
</dbReference>
<feature type="coiled-coil region" evidence="9">
    <location>
        <begin position="1184"/>
        <end position="1214"/>
    </location>
</feature>
<dbReference type="EMBL" id="AFYH01027476">
    <property type="status" value="NOT_ANNOTATED_CDS"/>
    <property type="molecule type" value="Genomic_DNA"/>
</dbReference>
<dbReference type="GO" id="GO:0007411">
    <property type="term" value="P:axon guidance"/>
    <property type="evidence" value="ECO:0007669"/>
    <property type="project" value="TreeGrafter"/>
</dbReference>
<dbReference type="Pfam" id="PF24973">
    <property type="entry name" value="EGF_LMN_ATRN"/>
    <property type="match status" value="2"/>
</dbReference>
<evidence type="ECO:0000256" key="2">
    <source>
        <dbReference type="ARBA" id="ARBA00022729"/>
    </source>
</evidence>
<dbReference type="PROSITE" id="PS51117">
    <property type="entry name" value="LAMININ_NTER"/>
    <property type="match status" value="1"/>
</dbReference>
<dbReference type="GO" id="GO:0009888">
    <property type="term" value="P:tissue development"/>
    <property type="evidence" value="ECO:0007669"/>
    <property type="project" value="TreeGrafter"/>
</dbReference>
<dbReference type="GeneTree" id="ENSGT00940000161559"/>
<dbReference type="InterPro" id="IPR050440">
    <property type="entry name" value="Laminin/Netrin_ECM"/>
</dbReference>
<dbReference type="EMBL" id="AFYH01027480">
    <property type="status" value="NOT_ANNOTATED_CDS"/>
    <property type="molecule type" value="Genomic_DNA"/>
</dbReference>
<feature type="disulfide bond" evidence="8">
    <location>
        <begin position="387"/>
        <end position="396"/>
    </location>
</feature>
<dbReference type="SMART" id="SM00136">
    <property type="entry name" value="LamNT"/>
    <property type="match status" value="1"/>
</dbReference>
<feature type="disulfide bond" evidence="8">
    <location>
        <begin position="921"/>
        <end position="930"/>
    </location>
</feature>